<dbReference type="InterPro" id="IPR052920">
    <property type="entry name" value="DNA-binding_regulatory"/>
</dbReference>
<dbReference type="AlphaFoldDB" id="A0A7M2X2X4"/>
<evidence type="ECO:0000313" key="2">
    <source>
        <dbReference type="EMBL" id="QOV92127.1"/>
    </source>
</evidence>
<dbReference type="InterPro" id="IPR029058">
    <property type="entry name" value="AB_hydrolase_fold"/>
</dbReference>
<organism evidence="2 3">
    <name type="scientific">Humisphaera borealis</name>
    <dbReference type="NCBI Taxonomy" id="2807512"/>
    <lineage>
        <taxon>Bacteria</taxon>
        <taxon>Pseudomonadati</taxon>
        <taxon>Planctomycetota</taxon>
        <taxon>Phycisphaerae</taxon>
        <taxon>Tepidisphaerales</taxon>
        <taxon>Tepidisphaeraceae</taxon>
        <taxon>Humisphaera</taxon>
    </lineage>
</organism>
<dbReference type="Proteomes" id="UP000593765">
    <property type="component" value="Chromosome"/>
</dbReference>
<keyword evidence="2" id="KW-0378">Hydrolase</keyword>
<dbReference type="RefSeq" id="WP_206295456.1">
    <property type="nucleotide sequence ID" value="NZ_CP063458.1"/>
</dbReference>
<sequence length="322" mass="34559">MSPYLSLTLLMLAAGGLLLLAVVHLMARALTRPPRMTDGKAMHILLRLTPKDVGLRFEPTTFEVRDVIADGKLKLAAWWMAADEASQKTVVVVHGYADAKVGALAWAPVWHELGFNILAVDLRAHGDSEGVLCTGGFAERHDLEQVVHQLVAGKPQETRTLMLFGVSLGAAAVAGTAALLAPIDGPAAAPPLLAGVVLESPFADFRSASMAHFDLLGLPGGRIAWLALRHAERLTSARFDDVRPVDLIGRIGCPLLVLAASNDAYLDAEESADIERAVAARPATAGPSVYRRFEGVEHLMAVIAEPNDYRETLRSFVDRADR</sequence>
<proteinExistence type="predicted"/>
<dbReference type="KEGG" id="hbs:IPV69_12535"/>
<reference evidence="2 3" key="1">
    <citation type="submission" date="2020-10" db="EMBL/GenBank/DDBJ databases">
        <title>Wide distribution of Phycisphaera-like planctomycetes from WD2101 soil group in peatlands and genome analysis of the first cultivated representative.</title>
        <authorList>
            <person name="Dedysh S.N."/>
            <person name="Beletsky A.V."/>
            <person name="Ivanova A."/>
            <person name="Kulichevskaya I.S."/>
            <person name="Suzina N.E."/>
            <person name="Philippov D.A."/>
            <person name="Rakitin A.L."/>
            <person name="Mardanov A.V."/>
            <person name="Ravin N.V."/>
        </authorList>
    </citation>
    <scope>NUCLEOTIDE SEQUENCE [LARGE SCALE GENOMIC DNA]</scope>
    <source>
        <strain evidence="2 3">M1803</strain>
    </source>
</reference>
<dbReference type="GO" id="GO:0016787">
    <property type="term" value="F:hydrolase activity"/>
    <property type="evidence" value="ECO:0007669"/>
    <property type="project" value="UniProtKB-KW"/>
</dbReference>
<dbReference type="PANTHER" id="PTHR43358:SF4">
    <property type="entry name" value="ALPHA_BETA HYDROLASE FOLD-1 DOMAIN-CONTAINING PROTEIN"/>
    <property type="match status" value="1"/>
</dbReference>
<dbReference type="Gene3D" id="3.40.50.1820">
    <property type="entry name" value="alpha/beta hydrolase"/>
    <property type="match status" value="1"/>
</dbReference>
<keyword evidence="3" id="KW-1185">Reference proteome</keyword>
<evidence type="ECO:0000313" key="3">
    <source>
        <dbReference type="Proteomes" id="UP000593765"/>
    </source>
</evidence>
<protein>
    <submittedName>
        <fullName evidence="2">Alpha/beta fold hydrolase</fullName>
    </submittedName>
</protein>
<name>A0A7M2X2X4_9BACT</name>
<dbReference type="PANTHER" id="PTHR43358">
    <property type="entry name" value="ALPHA/BETA-HYDROLASE"/>
    <property type="match status" value="1"/>
</dbReference>
<evidence type="ECO:0000259" key="1">
    <source>
        <dbReference type="Pfam" id="PF12697"/>
    </source>
</evidence>
<gene>
    <name evidence="2" type="ORF">IPV69_12535</name>
</gene>
<dbReference type="EMBL" id="CP063458">
    <property type="protein sequence ID" value="QOV92127.1"/>
    <property type="molecule type" value="Genomic_DNA"/>
</dbReference>
<feature type="domain" description="AB hydrolase-1" evidence="1">
    <location>
        <begin position="90"/>
        <end position="300"/>
    </location>
</feature>
<accession>A0A7M2X2X4</accession>
<dbReference type="SUPFAM" id="SSF53474">
    <property type="entry name" value="alpha/beta-Hydrolases"/>
    <property type="match status" value="1"/>
</dbReference>
<dbReference type="Pfam" id="PF12697">
    <property type="entry name" value="Abhydrolase_6"/>
    <property type="match status" value="1"/>
</dbReference>
<dbReference type="InterPro" id="IPR000073">
    <property type="entry name" value="AB_hydrolase_1"/>
</dbReference>